<name>A0AAD5TYQ5_9FUNG</name>
<protein>
    <recommendedName>
        <fullName evidence="2">Alginate lyase 2 domain-containing protein</fullName>
    </recommendedName>
</protein>
<comment type="caution">
    <text evidence="3">The sequence shown here is derived from an EMBL/GenBank/DDBJ whole genome shotgun (WGS) entry which is preliminary data.</text>
</comment>
<dbReference type="EMBL" id="JADGJW010000573">
    <property type="protein sequence ID" value="KAJ3215054.1"/>
    <property type="molecule type" value="Genomic_DNA"/>
</dbReference>
<evidence type="ECO:0000256" key="1">
    <source>
        <dbReference type="SAM" id="SignalP"/>
    </source>
</evidence>
<keyword evidence="4" id="KW-1185">Reference proteome</keyword>
<organism evidence="3 4">
    <name type="scientific">Clydaea vesicula</name>
    <dbReference type="NCBI Taxonomy" id="447962"/>
    <lineage>
        <taxon>Eukaryota</taxon>
        <taxon>Fungi</taxon>
        <taxon>Fungi incertae sedis</taxon>
        <taxon>Chytridiomycota</taxon>
        <taxon>Chytridiomycota incertae sedis</taxon>
        <taxon>Chytridiomycetes</taxon>
        <taxon>Lobulomycetales</taxon>
        <taxon>Lobulomycetaceae</taxon>
        <taxon>Clydaea</taxon>
    </lineage>
</organism>
<dbReference type="Gene3D" id="2.60.120.200">
    <property type="match status" value="1"/>
</dbReference>
<sequence length="347" mass="39360">MHTSSLIKLTCLLLFLVSHSLQLNIRSWDPEDNSTETNANASAIALTIPIPTNNHSISDNPLNQPFSLRNWTLQLPIGYNNSFRTVKNPNLSIPGYSNDFFYLNKLGDAWTFHTPVLPKDGVHSSGSLFTRTELREMNSTHDIKDNAAWDTVVGVHYMKVTQSIDAVSSPVEGKLISFQIHSFCCAVMTVRILAYYEDGDKYLLFADFDRFEEGSLTKIIGADRYDLDRDYKLGTKFDLEVVVDNGLVYVYFNGFLKSPPQGYRTYLLAVYYKVGSYSQNVPSETIPGSAVNEVSIYKLEIYHGNQTYTHPTPSIPDYSHNNKNSAKRNIWHLFIPSLILIFFLHLC</sequence>
<proteinExistence type="predicted"/>
<keyword evidence="1" id="KW-0732">Signal</keyword>
<dbReference type="InterPro" id="IPR013320">
    <property type="entry name" value="ConA-like_dom_sf"/>
</dbReference>
<feature type="domain" description="Alginate lyase 2" evidence="2">
    <location>
        <begin position="66"/>
        <end position="303"/>
    </location>
</feature>
<dbReference type="InterPro" id="IPR014895">
    <property type="entry name" value="Alginate_lyase_2"/>
</dbReference>
<dbReference type="Proteomes" id="UP001211065">
    <property type="component" value="Unassembled WGS sequence"/>
</dbReference>
<gene>
    <name evidence="3" type="ORF">HK099_006552</name>
</gene>
<dbReference type="Pfam" id="PF08787">
    <property type="entry name" value="Alginate_lyase2"/>
    <property type="match status" value="1"/>
</dbReference>
<dbReference type="AlphaFoldDB" id="A0AAD5TYQ5"/>
<feature type="signal peptide" evidence="1">
    <location>
        <begin position="1"/>
        <end position="22"/>
    </location>
</feature>
<evidence type="ECO:0000313" key="3">
    <source>
        <dbReference type="EMBL" id="KAJ3215054.1"/>
    </source>
</evidence>
<reference evidence="3" key="1">
    <citation type="submission" date="2020-05" db="EMBL/GenBank/DDBJ databases">
        <title>Phylogenomic resolution of chytrid fungi.</title>
        <authorList>
            <person name="Stajich J.E."/>
            <person name="Amses K."/>
            <person name="Simmons R."/>
            <person name="Seto K."/>
            <person name="Myers J."/>
            <person name="Bonds A."/>
            <person name="Quandt C.A."/>
            <person name="Barry K."/>
            <person name="Liu P."/>
            <person name="Grigoriev I."/>
            <person name="Longcore J.E."/>
            <person name="James T.Y."/>
        </authorList>
    </citation>
    <scope>NUCLEOTIDE SEQUENCE</scope>
    <source>
        <strain evidence="3">JEL0476</strain>
    </source>
</reference>
<evidence type="ECO:0000259" key="2">
    <source>
        <dbReference type="Pfam" id="PF08787"/>
    </source>
</evidence>
<dbReference type="SUPFAM" id="SSF49899">
    <property type="entry name" value="Concanavalin A-like lectins/glucanases"/>
    <property type="match status" value="1"/>
</dbReference>
<feature type="chain" id="PRO_5041966706" description="Alginate lyase 2 domain-containing protein" evidence="1">
    <location>
        <begin position="23"/>
        <end position="347"/>
    </location>
</feature>
<accession>A0AAD5TYQ5</accession>
<evidence type="ECO:0000313" key="4">
    <source>
        <dbReference type="Proteomes" id="UP001211065"/>
    </source>
</evidence>